<keyword evidence="2" id="KW-1185">Reference proteome</keyword>
<dbReference type="RefSeq" id="WP_004072996.1">
    <property type="nucleotide sequence ID" value="NZ_RHJS01000002.1"/>
</dbReference>
<comment type="caution">
    <text evidence="1">The sequence shown here is derived from an EMBL/GenBank/DDBJ whole genome shotgun (WGS) entry which is preliminary data.</text>
</comment>
<evidence type="ECO:0000313" key="1">
    <source>
        <dbReference type="EMBL" id="RRK30243.1"/>
    </source>
</evidence>
<gene>
    <name evidence="1" type="ORF">EBB54_01765</name>
</gene>
<evidence type="ECO:0008006" key="3">
    <source>
        <dbReference type="Google" id="ProtNLM"/>
    </source>
</evidence>
<dbReference type="HOGENOM" id="CLU_053112_1_0_9"/>
<dbReference type="AlphaFoldDB" id="N2A432"/>
<dbReference type="EMBL" id="RHJS01000002">
    <property type="protein sequence ID" value="RRK30243.1"/>
    <property type="molecule type" value="Genomic_DNA"/>
</dbReference>
<organism evidence="1 2">
    <name type="scientific">Schaedlerella arabinosiphila</name>
    <dbReference type="NCBI Taxonomy" id="2044587"/>
    <lineage>
        <taxon>Bacteria</taxon>
        <taxon>Bacillati</taxon>
        <taxon>Bacillota</taxon>
        <taxon>Clostridia</taxon>
        <taxon>Lachnospirales</taxon>
        <taxon>Lachnospiraceae</taxon>
        <taxon>Schaedlerella</taxon>
    </lineage>
</organism>
<accession>N2A432</accession>
<dbReference type="OrthoDB" id="2057388at2"/>
<dbReference type="STRING" id="2044587.C824_05510"/>
<name>N2A432_9FIRM</name>
<sequence>MISIIYFILATAMFFLQDTYFKVGGVDFSLKNPCAFAILFLALLNFTATVRLNRVVLLARHTAVQVLPYLIPFLFSSVIWVASGADAVTIANGIGMIIPQLLSVCVAVATLYLFGEKGIWYCLGSMCAANFLLVLVVIAEGGLGPFLMEFRTLLLSFAVESGPLMTKLEINDLTFAFGPFILYLLLNRKEVSHSFLWMLVVALLFVLGLKRIAIPAILLGFLVAFILRLLPEKASRQTALCLAVGMMLVSFLYIAGIRLGLFEYLETALQIDTKGRLGMFTNLEPYYDINFTFMGRGIGFERYVDWQTGAVFQTPQRTIMQIHNDFLRMYLNMGFVGYWIWLWCFLIVRLRYWFRQGGKNAGCLFLSICIYCFVLYATDNTIYYPYTMIACALVPMSYHMDSLADKALEQHCAQWEDAS</sequence>
<evidence type="ECO:0000313" key="2">
    <source>
        <dbReference type="Proteomes" id="UP000274920"/>
    </source>
</evidence>
<dbReference type="eggNOG" id="ENOG50338RG">
    <property type="taxonomic scope" value="Bacteria"/>
</dbReference>
<accession>A0A426DCB0</accession>
<proteinExistence type="predicted"/>
<reference evidence="1" key="1">
    <citation type="submission" date="2018-10" db="EMBL/GenBank/DDBJ databases">
        <title>Schaedlerella arabinophila gen. nov. sp. nov., isolated from the mouse intestinal tract and comparative analysis with the genome of the closely related altered Schaedler flora strain ASF502.</title>
        <authorList>
            <person name="Miyake S."/>
            <person name="Soh M."/>
            <person name="Seedorf H."/>
        </authorList>
    </citation>
    <scope>NUCLEOTIDE SEQUENCE [LARGE SCALE GENOMIC DNA]</scope>
    <source>
        <strain evidence="1">DSM 106076</strain>
    </source>
</reference>
<dbReference type="Proteomes" id="UP000274920">
    <property type="component" value="Unassembled WGS sequence"/>
</dbReference>
<protein>
    <recommendedName>
        <fullName evidence="3">O-antigen ligase domain-containing protein</fullName>
    </recommendedName>
</protein>